<comment type="caution">
    <text evidence="1">The sequence shown here is derived from an EMBL/GenBank/DDBJ whole genome shotgun (WGS) entry which is preliminary data.</text>
</comment>
<keyword evidence="2" id="KW-1185">Reference proteome</keyword>
<dbReference type="Proteomes" id="UP000265520">
    <property type="component" value="Unassembled WGS sequence"/>
</dbReference>
<reference evidence="1 2" key="1">
    <citation type="journal article" date="2018" name="Front. Plant Sci.">
        <title>Red Clover (Trifolium pratense) and Zigzag Clover (T. medium) - A Picture of Genomic Similarities and Differences.</title>
        <authorList>
            <person name="Dluhosova J."/>
            <person name="Istvanek J."/>
            <person name="Nedelnik J."/>
            <person name="Repkova J."/>
        </authorList>
    </citation>
    <scope>NUCLEOTIDE SEQUENCE [LARGE SCALE GENOMIC DNA]</scope>
    <source>
        <strain evidence="2">cv. 10/8</strain>
        <tissue evidence="1">Leaf</tissue>
    </source>
</reference>
<proteinExistence type="predicted"/>
<evidence type="ECO:0000313" key="1">
    <source>
        <dbReference type="EMBL" id="MCI43679.1"/>
    </source>
</evidence>
<evidence type="ECO:0000313" key="2">
    <source>
        <dbReference type="Proteomes" id="UP000265520"/>
    </source>
</evidence>
<accession>A0A392S4T7</accession>
<organism evidence="1 2">
    <name type="scientific">Trifolium medium</name>
    <dbReference type="NCBI Taxonomy" id="97028"/>
    <lineage>
        <taxon>Eukaryota</taxon>
        <taxon>Viridiplantae</taxon>
        <taxon>Streptophyta</taxon>
        <taxon>Embryophyta</taxon>
        <taxon>Tracheophyta</taxon>
        <taxon>Spermatophyta</taxon>
        <taxon>Magnoliopsida</taxon>
        <taxon>eudicotyledons</taxon>
        <taxon>Gunneridae</taxon>
        <taxon>Pentapetalae</taxon>
        <taxon>rosids</taxon>
        <taxon>fabids</taxon>
        <taxon>Fabales</taxon>
        <taxon>Fabaceae</taxon>
        <taxon>Papilionoideae</taxon>
        <taxon>50 kb inversion clade</taxon>
        <taxon>NPAAA clade</taxon>
        <taxon>Hologalegina</taxon>
        <taxon>IRL clade</taxon>
        <taxon>Trifolieae</taxon>
        <taxon>Trifolium</taxon>
    </lineage>
</organism>
<protein>
    <submittedName>
        <fullName evidence="1">Uncharacterized protein</fullName>
    </submittedName>
</protein>
<name>A0A392S4T7_9FABA</name>
<feature type="non-terminal residue" evidence="1">
    <location>
        <position position="29"/>
    </location>
</feature>
<sequence length="29" mass="2936">MKETTKTEGAGDAHAAVTGSCDVNGLRCL</sequence>
<dbReference type="EMBL" id="LXQA010320751">
    <property type="protein sequence ID" value="MCI43679.1"/>
    <property type="molecule type" value="Genomic_DNA"/>
</dbReference>
<dbReference type="AlphaFoldDB" id="A0A392S4T7"/>